<evidence type="ECO:0000256" key="3">
    <source>
        <dbReference type="ARBA" id="ARBA00022692"/>
    </source>
</evidence>
<reference evidence="7 8" key="1">
    <citation type="submission" date="2014-02" db="EMBL/GenBank/DDBJ databases">
        <title>Genome sequence of Brachybacterium phenoliresistens strain W13A50.</title>
        <authorList>
            <person name="Wang X."/>
        </authorList>
    </citation>
    <scope>NUCLEOTIDE SEQUENCE [LARGE SCALE GENOMIC DNA]</scope>
    <source>
        <strain evidence="7 8">W13A50</strain>
    </source>
</reference>
<keyword evidence="8" id="KW-1185">Reference proteome</keyword>
<dbReference type="STRING" id="396014.BF93_01420"/>
<evidence type="ECO:0000256" key="1">
    <source>
        <dbReference type="ARBA" id="ARBA00004651"/>
    </source>
</evidence>
<dbReference type="PANTHER" id="PTHR30250:SF28">
    <property type="entry name" value="POLYSACCHARIDE BIOSYNTHESIS PROTEIN"/>
    <property type="match status" value="1"/>
</dbReference>
<feature type="transmembrane region" description="Helical" evidence="6">
    <location>
        <begin position="392"/>
        <end position="414"/>
    </location>
</feature>
<sequence>MRAAIEKLTTKYPTLRNITVLFSGAAGAQAVVMAVSVFTARIFSPEVFGQFAIYGSLTAIAVTVASLRMDMTIMLPEDDDSARRIAKVATISNIVVGGLFSVVAVVGHEFITAYYGDEELASWLAMGGVTVFLVAQVSVLQYWFNRRSDYPTIALNRLQQQIGSAGGQLTLGALGLRSVAGLIFGTLAGQAFAFFNLRRKSKELLAPIPEGTPSAAELLSTYRRMPLLNLPTALVDSVRTNGITLLIGSVALGAVGQFNLAWRILQVPVSLINSAVSQVFFQKLARVKPGEMYPLVRITIIRGLLLSVVPFGLIYLLAPWMFTFVFGEQWDQAGGFARALTPWLMFQLASSPVSTVFVVTETQHWMLIFSIVFCAVPLSLLYFSPLPLLTTVYWLGGVMAAMLALMLVMSLFAARRYDRRSRTLGGSDAPVPDAG</sequence>
<evidence type="ECO:0000256" key="6">
    <source>
        <dbReference type="SAM" id="Phobius"/>
    </source>
</evidence>
<keyword evidence="2" id="KW-1003">Cell membrane</keyword>
<organism evidence="7 8">
    <name type="scientific">Brachybacterium phenoliresistens</name>
    <dbReference type="NCBI Taxonomy" id="396014"/>
    <lineage>
        <taxon>Bacteria</taxon>
        <taxon>Bacillati</taxon>
        <taxon>Actinomycetota</taxon>
        <taxon>Actinomycetes</taxon>
        <taxon>Micrococcales</taxon>
        <taxon>Dermabacteraceae</taxon>
        <taxon>Brachybacterium</taxon>
    </lineage>
</organism>
<feature type="transmembrane region" description="Helical" evidence="6">
    <location>
        <begin position="20"/>
        <end position="42"/>
    </location>
</feature>
<dbReference type="eggNOG" id="COG2244">
    <property type="taxonomic scope" value="Bacteria"/>
</dbReference>
<dbReference type="AlphaFoldDB" id="Z9JRE2"/>
<comment type="caution">
    <text evidence="7">The sequence shown here is derived from an EMBL/GenBank/DDBJ whole genome shotgun (WGS) entry which is preliminary data.</text>
</comment>
<dbReference type="Proteomes" id="UP000023067">
    <property type="component" value="Unassembled WGS sequence"/>
</dbReference>
<dbReference type="PANTHER" id="PTHR30250">
    <property type="entry name" value="PST FAMILY PREDICTED COLANIC ACID TRANSPORTER"/>
    <property type="match status" value="1"/>
</dbReference>
<dbReference type="GO" id="GO:0005886">
    <property type="term" value="C:plasma membrane"/>
    <property type="evidence" value="ECO:0007669"/>
    <property type="project" value="UniProtKB-SubCell"/>
</dbReference>
<evidence type="ECO:0000256" key="2">
    <source>
        <dbReference type="ARBA" id="ARBA00022475"/>
    </source>
</evidence>
<dbReference type="Pfam" id="PF13440">
    <property type="entry name" value="Polysacc_synt_3"/>
    <property type="match status" value="1"/>
</dbReference>
<evidence type="ECO:0000313" key="8">
    <source>
        <dbReference type="Proteomes" id="UP000023067"/>
    </source>
</evidence>
<name>Z9JRE2_9MICO</name>
<keyword evidence="4 6" id="KW-1133">Transmembrane helix</keyword>
<feature type="transmembrane region" description="Helical" evidence="6">
    <location>
        <begin position="165"/>
        <end position="195"/>
    </location>
</feature>
<evidence type="ECO:0000256" key="4">
    <source>
        <dbReference type="ARBA" id="ARBA00022989"/>
    </source>
</evidence>
<feature type="transmembrane region" description="Helical" evidence="6">
    <location>
        <begin position="88"/>
        <end position="108"/>
    </location>
</feature>
<keyword evidence="3 6" id="KW-0812">Transmembrane</keyword>
<dbReference type="EMBL" id="JDYK01000012">
    <property type="protein sequence ID" value="EWS80769.1"/>
    <property type="molecule type" value="Genomic_DNA"/>
</dbReference>
<feature type="transmembrane region" description="Helical" evidence="6">
    <location>
        <begin position="367"/>
        <end position="386"/>
    </location>
</feature>
<feature type="transmembrane region" description="Helical" evidence="6">
    <location>
        <begin position="301"/>
        <end position="322"/>
    </location>
</feature>
<dbReference type="PATRIC" id="fig|396014.3.peg.2322"/>
<gene>
    <name evidence="7" type="ORF">BF93_01420</name>
</gene>
<evidence type="ECO:0000256" key="5">
    <source>
        <dbReference type="ARBA" id="ARBA00023136"/>
    </source>
</evidence>
<evidence type="ECO:0000313" key="7">
    <source>
        <dbReference type="EMBL" id="EWS80769.1"/>
    </source>
</evidence>
<feature type="transmembrane region" description="Helical" evidence="6">
    <location>
        <begin position="120"/>
        <end position="144"/>
    </location>
</feature>
<dbReference type="InterPro" id="IPR050833">
    <property type="entry name" value="Poly_Biosynth_Transport"/>
</dbReference>
<feature type="transmembrane region" description="Helical" evidence="6">
    <location>
        <begin position="342"/>
        <end position="360"/>
    </location>
</feature>
<dbReference type="OrthoDB" id="3831435at2"/>
<keyword evidence="5 6" id="KW-0472">Membrane</keyword>
<dbReference type="HOGENOM" id="CLU_037830_1_0_11"/>
<comment type="subcellular location">
    <subcellularLocation>
        <location evidence="1">Cell membrane</location>
        <topology evidence="1">Multi-pass membrane protein</topology>
    </subcellularLocation>
</comment>
<protein>
    <submittedName>
        <fullName evidence="7">RfbX</fullName>
    </submittedName>
</protein>
<accession>Z9JRE2</accession>
<proteinExistence type="predicted"/>
<feature type="transmembrane region" description="Helical" evidence="6">
    <location>
        <begin position="48"/>
        <end position="67"/>
    </location>
</feature>
<dbReference type="RefSeq" id="WP_051486883.1">
    <property type="nucleotide sequence ID" value="NZ_KK069996.1"/>
</dbReference>